<accession>A0A9E6MQA6</accession>
<dbReference type="RefSeq" id="WP_166338196.1">
    <property type="nucleotide sequence ID" value="NZ_CP072829.1"/>
</dbReference>
<dbReference type="InterPro" id="IPR052723">
    <property type="entry name" value="Acyl-CoA_thioesterase_PaaI"/>
</dbReference>
<evidence type="ECO:0000313" key="2">
    <source>
        <dbReference type="EMBL" id="QTU84524.1"/>
    </source>
</evidence>
<protein>
    <submittedName>
        <fullName evidence="1">Hotdog fold thioesterase</fullName>
    </submittedName>
    <submittedName>
        <fullName evidence="2">PaaI family thioesterase</fullName>
    </submittedName>
</protein>
<dbReference type="NCBIfam" id="TIGR00369">
    <property type="entry name" value="unchar_dom_1"/>
    <property type="match status" value="1"/>
</dbReference>
<dbReference type="PANTHER" id="PTHR42856:SF1">
    <property type="entry name" value="ACYL-COENZYME A THIOESTERASE PAAI"/>
    <property type="match status" value="1"/>
</dbReference>
<dbReference type="InterPro" id="IPR003736">
    <property type="entry name" value="PAAI_dom"/>
</dbReference>
<proteinExistence type="predicted"/>
<dbReference type="GO" id="GO:0016289">
    <property type="term" value="F:acyl-CoA hydrolase activity"/>
    <property type="evidence" value="ECO:0007669"/>
    <property type="project" value="TreeGrafter"/>
</dbReference>
<dbReference type="EMBL" id="WPCR01000001">
    <property type="protein sequence ID" value="NHM13397.1"/>
    <property type="molecule type" value="Genomic_DNA"/>
</dbReference>
<reference evidence="1 3" key="1">
    <citation type="submission" date="2019-11" db="EMBL/GenBank/DDBJ databases">
        <title>Eggerthellaceae novel genus isolated from the rectal contents of marmort.</title>
        <authorList>
            <person name="Zhang G."/>
        </authorList>
    </citation>
    <scope>NUCLEOTIDE SEQUENCE [LARGE SCALE GENOMIC DNA]</scope>
    <source>
        <strain evidence="3">zg-886</strain>
        <strain evidence="1">Zg-886</strain>
    </source>
</reference>
<evidence type="ECO:0000313" key="4">
    <source>
        <dbReference type="Proteomes" id="UP000671910"/>
    </source>
</evidence>
<dbReference type="PANTHER" id="PTHR42856">
    <property type="entry name" value="ACYL-COENZYME A THIOESTERASE PAAI"/>
    <property type="match status" value="1"/>
</dbReference>
<sequence>MATCPLPDDATLDQVNDLFRNDRYANETLRPRIEEASHGHSRVSMDIEPHHLNAMGSLMGGVPFVLADFSFAIASNIGQAPTVSISSTIDHVGVPRTNRLIATCDLDKDGRSICFATVVVNDDANNPVARVHFKGFRKH</sequence>
<organism evidence="2 4">
    <name type="scientific">Xiamenia xianingshaonis</name>
    <dbReference type="NCBI Taxonomy" id="2682776"/>
    <lineage>
        <taxon>Bacteria</taxon>
        <taxon>Bacillati</taxon>
        <taxon>Actinomycetota</taxon>
        <taxon>Coriobacteriia</taxon>
        <taxon>Eggerthellales</taxon>
        <taxon>Eggerthellaceae</taxon>
        <taxon>Xiamenia</taxon>
    </lineage>
</organism>
<name>A0A9E6MQA6_9ACTN</name>
<reference evidence="2" key="2">
    <citation type="submission" date="2021-04" db="EMBL/GenBank/DDBJ databases">
        <title>Novel species in family Eggerthellaceae.</title>
        <authorList>
            <person name="Zhang G."/>
        </authorList>
    </citation>
    <scope>NUCLEOTIDE SEQUENCE</scope>
    <source>
        <strain evidence="2">Zg-886</strain>
    </source>
</reference>
<dbReference type="CDD" id="cd03443">
    <property type="entry name" value="PaaI_thioesterase"/>
    <property type="match status" value="1"/>
</dbReference>
<gene>
    <name evidence="1" type="ORF">GMI68_01190</name>
    <name evidence="2" type="ORF">J7S26_00910</name>
</gene>
<evidence type="ECO:0000313" key="1">
    <source>
        <dbReference type="EMBL" id="NHM13397.1"/>
    </source>
</evidence>
<dbReference type="Proteomes" id="UP000671910">
    <property type="component" value="Chromosome"/>
</dbReference>
<keyword evidence="3" id="KW-1185">Reference proteome</keyword>
<dbReference type="KEGG" id="ebz:J7S26_00910"/>
<dbReference type="InterPro" id="IPR029069">
    <property type="entry name" value="HotDog_dom_sf"/>
</dbReference>
<dbReference type="EMBL" id="CP072829">
    <property type="protein sequence ID" value="QTU84524.1"/>
    <property type="molecule type" value="Genomic_DNA"/>
</dbReference>
<dbReference type="Gene3D" id="3.10.129.10">
    <property type="entry name" value="Hotdog Thioesterase"/>
    <property type="match status" value="1"/>
</dbReference>
<evidence type="ECO:0000313" key="3">
    <source>
        <dbReference type="Proteomes" id="UP000636394"/>
    </source>
</evidence>
<dbReference type="AlphaFoldDB" id="A0A9E6MQA6"/>
<dbReference type="SUPFAM" id="SSF54637">
    <property type="entry name" value="Thioesterase/thiol ester dehydrase-isomerase"/>
    <property type="match status" value="1"/>
</dbReference>
<dbReference type="Proteomes" id="UP000636394">
    <property type="component" value="Unassembled WGS sequence"/>
</dbReference>